<dbReference type="GO" id="GO:0005506">
    <property type="term" value="F:iron ion binding"/>
    <property type="evidence" value="ECO:0007669"/>
    <property type="project" value="InterPro"/>
</dbReference>
<dbReference type="InterPro" id="IPR036396">
    <property type="entry name" value="Cyt_P450_sf"/>
</dbReference>
<evidence type="ECO:0000313" key="8">
    <source>
        <dbReference type="Proteomes" id="UP000480548"/>
    </source>
</evidence>
<dbReference type="AlphaFoldDB" id="A0A7C8NQW6"/>
<feature type="binding site" description="axial binding residue" evidence="5">
    <location>
        <position position="575"/>
    </location>
    <ligand>
        <name>heme</name>
        <dbReference type="ChEBI" id="CHEBI:30413"/>
    </ligand>
    <ligandPart>
        <name>Fe</name>
        <dbReference type="ChEBI" id="CHEBI:18248"/>
    </ligandPart>
</feature>
<evidence type="ECO:0000256" key="6">
    <source>
        <dbReference type="RuleBase" id="RU000461"/>
    </source>
</evidence>
<dbReference type="GO" id="GO:0016705">
    <property type="term" value="F:oxidoreductase activity, acting on paired donors, with incorporation or reduction of molecular oxygen"/>
    <property type="evidence" value="ECO:0007669"/>
    <property type="project" value="InterPro"/>
</dbReference>
<evidence type="ECO:0000256" key="2">
    <source>
        <dbReference type="ARBA" id="ARBA00010617"/>
    </source>
</evidence>
<evidence type="ECO:0000256" key="3">
    <source>
        <dbReference type="ARBA" id="ARBA00022723"/>
    </source>
</evidence>
<organism evidence="7 8">
    <name type="scientific">Orbilia oligospora</name>
    <name type="common">Nematode-trapping fungus</name>
    <name type="synonym">Arthrobotrys oligospora</name>
    <dbReference type="NCBI Taxonomy" id="2813651"/>
    <lineage>
        <taxon>Eukaryota</taxon>
        <taxon>Fungi</taxon>
        <taxon>Dikarya</taxon>
        <taxon>Ascomycota</taxon>
        <taxon>Pezizomycotina</taxon>
        <taxon>Orbiliomycetes</taxon>
        <taxon>Orbiliales</taxon>
        <taxon>Orbiliaceae</taxon>
        <taxon>Orbilia</taxon>
    </lineage>
</organism>
<reference evidence="7 8" key="1">
    <citation type="submission" date="2019-06" db="EMBL/GenBank/DDBJ databases">
        <authorList>
            <person name="Palmer J.M."/>
        </authorList>
    </citation>
    <scope>NUCLEOTIDE SEQUENCE [LARGE SCALE GENOMIC DNA]</scope>
    <source>
        <strain evidence="7 8">TWF703</strain>
    </source>
</reference>
<dbReference type="Gene3D" id="1.10.630.10">
    <property type="entry name" value="Cytochrome P450"/>
    <property type="match status" value="1"/>
</dbReference>
<dbReference type="Proteomes" id="UP000480548">
    <property type="component" value="Unassembled WGS sequence"/>
</dbReference>
<comment type="caution">
    <text evidence="7">The sequence shown here is derived from an EMBL/GenBank/DDBJ whole genome shotgun (WGS) entry which is preliminary data.</text>
</comment>
<comment type="similarity">
    <text evidence="2 6">Belongs to the cytochrome P450 family.</text>
</comment>
<evidence type="ECO:0000256" key="5">
    <source>
        <dbReference type="PIRSR" id="PIRSR602401-1"/>
    </source>
</evidence>
<dbReference type="GO" id="GO:0004497">
    <property type="term" value="F:monooxygenase activity"/>
    <property type="evidence" value="ECO:0007669"/>
    <property type="project" value="UniProtKB-KW"/>
</dbReference>
<name>A0A7C8NQW6_ORBOL</name>
<dbReference type="PANTHER" id="PTHR24305:SF166">
    <property type="entry name" value="CYTOCHROME P450 12A4, MITOCHONDRIAL-RELATED"/>
    <property type="match status" value="1"/>
</dbReference>
<dbReference type="InterPro" id="IPR017972">
    <property type="entry name" value="Cyt_P450_CS"/>
</dbReference>
<dbReference type="SUPFAM" id="SSF48264">
    <property type="entry name" value="Cytochrome P450"/>
    <property type="match status" value="1"/>
</dbReference>
<protein>
    <recommendedName>
        <fullName evidence="9">Cytochrome P450</fullName>
    </recommendedName>
</protein>
<keyword evidence="3 5" id="KW-0479">Metal-binding</keyword>
<evidence type="ECO:0000256" key="4">
    <source>
        <dbReference type="ARBA" id="ARBA00023004"/>
    </source>
</evidence>
<accession>A0A7C8NQW6</accession>
<evidence type="ECO:0000313" key="7">
    <source>
        <dbReference type="EMBL" id="KAF3126959.1"/>
    </source>
</evidence>
<keyword evidence="6" id="KW-0560">Oxidoreductase</keyword>
<evidence type="ECO:0008006" key="9">
    <source>
        <dbReference type="Google" id="ProtNLM"/>
    </source>
</evidence>
<dbReference type="InterPro" id="IPR001128">
    <property type="entry name" value="Cyt_P450"/>
</dbReference>
<dbReference type="PRINTS" id="PR00463">
    <property type="entry name" value="EP450I"/>
</dbReference>
<dbReference type="Pfam" id="PF00067">
    <property type="entry name" value="p450"/>
    <property type="match status" value="1"/>
</dbReference>
<dbReference type="InterPro" id="IPR002401">
    <property type="entry name" value="Cyt_P450_E_grp-I"/>
</dbReference>
<dbReference type="PROSITE" id="PS00086">
    <property type="entry name" value="CYTOCHROME_P450"/>
    <property type="match status" value="1"/>
</dbReference>
<keyword evidence="4 5" id="KW-0408">Iron</keyword>
<dbReference type="PRINTS" id="PR00385">
    <property type="entry name" value="P450"/>
</dbReference>
<gene>
    <name evidence="7" type="ORF">TWF703_010250</name>
</gene>
<comment type="cofactor">
    <cofactor evidence="1 5">
        <name>heme</name>
        <dbReference type="ChEBI" id="CHEBI:30413"/>
    </cofactor>
</comment>
<sequence length="669" mass="75937">MVSAVAAFFLALPVYYIASSAIGLWRNIQVAKRSGLPYRVIREYFIPTHLYSMDFDCIFFDFFDLVDSLIAMCANKTAVYAFNPIWLLTGKRFGNWFVTKYPNLWVSKYIILMVPEWAWLYGFKPFAEYGDVFMTVSPVDCHIYIADREVITQVTSRREDFPKAAWLYDTVNIFGRNVLSTEGSEWKFHRKITSPSFGEKNNALVFAETIRQGKMMLRKWAGEDGKGGITIKDVLEDTMRMSLHVISKAGFGVSLQWPGMTEDGDLIRPLSSESTHRHTLSFIDALAGLLHNLLVVLVFPKWFLANAPFNWARKAAEASLEYQTYMNELFVEKKKEAIAGEKADGMDIMGALVKNSYGPKKLLDEKQKQTTANGDPERQTLTDSEILGNAFVFLVAGHETSAGALHYLLILLALHMGSQRRMQEDIDRIFGDRPVDEWDYNKDVTAMQSSMICAVMQEEMRVIPPVINIPKQVSDESDQIVMYQGKQTVWPKGAVISMNALALQRNPKYWPSTGPSKVTGEDNDLADFVPERWFTKDNVNGEEAGMDVSASKETGRLLHPLKGSYIPFSDGPRSCLGKRFAQVEIMILLALIFKNYSVELAVDEAVDDEAVEKMDEKERIALYEQQRATARSVMKNCSQIGLTVRIIKGYVPIRLVPRGKERFIHLFEY</sequence>
<dbReference type="InterPro" id="IPR050121">
    <property type="entry name" value="Cytochrome_P450_monoxygenase"/>
</dbReference>
<keyword evidence="5 6" id="KW-0349">Heme</keyword>
<dbReference type="GO" id="GO:0020037">
    <property type="term" value="F:heme binding"/>
    <property type="evidence" value="ECO:0007669"/>
    <property type="project" value="InterPro"/>
</dbReference>
<dbReference type="PANTHER" id="PTHR24305">
    <property type="entry name" value="CYTOCHROME P450"/>
    <property type="match status" value="1"/>
</dbReference>
<proteinExistence type="inferred from homology"/>
<dbReference type="EMBL" id="WIQZ01000080">
    <property type="protein sequence ID" value="KAF3126959.1"/>
    <property type="molecule type" value="Genomic_DNA"/>
</dbReference>
<evidence type="ECO:0000256" key="1">
    <source>
        <dbReference type="ARBA" id="ARBA00001971"/>
    </source>
</evidence>
<keyword evidence="6" id="KW-0503">Monooxygenase</keyword>